<evidence type="ECO:0000313" key="1">
    <source>
        <dbReference type="EMBL" id="KAA1101264.1"/>
    </source>
</evidence>
<sequence length="141" mass="15847">MRCAGAEFISCLLVYCTGLRTTHELQSRFRIDTELRSHLTSRFRNASSILLGTPYSTSISLGTPYSITFSFVGPNQRSTECFNARSSVLTLDRALERSTECFNARPSVRTLGRALERSTECFNARPSVRTLGRALKRSVER</sequence>
<reference evidence="1 2" key="1">
    <citation type="submission" date="2019-05" db="EMBL/GenBank/DDBJ databases">
        <title>Emergence of the Ug99 lineage of the wheat stem rust pathogen through somatic hybridization.</title>
        <authorList>
            <person name="Li F."/>
            <person name="Upadhyaya N.M."/>
            <person name="Sperschneider J."/>
            <person name="Matny O."/>
            <person name="Nguyen-Phuc H."/>
            <person name="Mago R."/>
            <person name="Raley C."/>
            <person name="Miller M.E."/>
            <person name="Silverstein K.A.T."/>
            <person name="Henningsen E."/>
            <person name="Hirsch C.D."/>
            <person name="Visser B."/>
            <person name="Pretorius Z.A."/>
            <person name="Steffenson B.J."/>
            <person name="Schwessinger B."/>
            <person name="Dodds P.N."/>
            <person name="Figueroa M."/>
        </authorList>
    </citation>
    <scope>NUCLEOTIDE SEQUENCE [LARGE SCALE GENOMIC DNA]</scope>
    <source>
        <strain evidence="1">21-0</strain>
    </source>
</reference>
<proteinExistence type="predicted"/>
<protein>
    <submittedName>
        <fullName evidence="1">Uncharacterized protein</fullName>
    </submittedName>
</protein>
<evidence type="ECO:0000313" key="2">
    <source>
        <dbReference type="Proteomes" id="UP000324748"/>
    </source>
</evidence>
<gene>
    <name evidence="1" type="ORF">PGT21_014469</name>
</gene>
<accession>A0A5B0PKW9</accession>
<dbReference type="AlphaFoldDB" id="A0A5B0PKW9"/>
<organism evidence="1 2">
    <name type="scientific">Puccinia graminis f. sp. tritici</name>
    <dbReference type="NCBI Taxonomy" id="56615"/>
    <lineage>
        <taxon>Eukaryota</taxon>
        <taxon>Fungi</taxon>
        <taxon>Dikarya</taxon>
        <taxon>Basidiomycota</taxon>
        <taxon>Pucciniomycotina</taxon>
        <taxon>Pucciniomycetes</taxon>
        <taxon>Pucciniales</taxon>
        <taxon>Pucciniaceae</taxon>
        <taxon>Puccinia</taxon>
    </lineage>
</organism>
<name>A0A5B0PKW9_PUCGR</name>
<comment type="caution">
    <text evidence="1">The sequence shown here is derived from an EMBL/GenBank/DDBJ whole genome shotgun (WGS) entry which is preliminary data.</text>
</comment>
<keyword evidence="2" id="KW-1185">Reference proteome</keyword>
<dbReference type="Proteomes" id="UP000324748">
    <property type="component" value="Unassembled WGS sequence"/>
</dbReference>
<dbReference type="EMBL" id="VSWC01000053">
    <property type="protein sequence ID" value="KAA1101264.1"/>
    <property type="molecule type" value="Genomic_DNA"/>
</dbReference>